<accession>A0A9W4WW76</accession>
<proteinExistence type="predicted"/>
<dbReference type="InterPro" id="IPR036465">
    <property type="entry name" value="vWFA_dom_sf"/>
</dbReference>
<dbReference type="OrthoDB" id="2414946at2759"/>
<keyword evidence="2" id="KW-1185">Reference proteome</keyword>
<name>A0A9W4WW76_9GLOM</name>
<feature type="non-terminal residue" evidence="1">
    <location>
        <position position="118"/>
    </location>
</feature>
<dbReference type="SUPFAM" id="SSF53300">
    <property type="entry name" value="vWA-like"/>
    <property type="match status" value="1"/>
</dbReference>
<sequence length="118" mass="13446">CRTSRKATPSGQMTVDRDTVSLILFDNTAITAFENETSEIINTYYDASNRTSIIIFLSDGEYHAPESELHSLCEREGSPIFLYTIMFTGGTRHTYYGQLLQRMADIASEYLRQTTKTR</sequence>
<gene>
    <name evidence="1" type="ORF">FWILDA_LOCUS7731</name>
</gene>
<protein>
    <submittedName>
        <fullName evidence="1">12464_t:CDS:1</fullName>
    </submittedName>
</protein>
<evidence type="ECO:0000313" key="1">
    <source>
        <dbReference type="EMBL" id="CAI2176734.1"/>
    </source>
</evidence>
<comment type="caution">
    <text evidence="1">The sequence shown here is derived from an EMBL/GenBank/DDBJ whole genome shotgun (WGS) entry which is preliminary data.</text>
</comment>
<dbReference type="Proteomes" id="UP001153678">
    <property type="component" value="Unassembled WGS sequence"/>
</dbReference>
<organism evidence="1 2">
    <name type="scientific">Funneliformis geosporum</name>
    <dbReference type="NCBI Taxonomy" id="1117311"/>
    <lineage>
        <taxon>Eukaryota</taxon>
        <taxon>Fungi</taxon>
        <taxon>Fungi incertae sedis</taxon>
        <taxon>Mucoromycota</taxon>
        <taxon>Glomeromycotina</taxon>
        <taxon>Glomeromycetes</taxon>
        <taxon>Glomerales</taxon>
        <taxon>Glomeraceae</taxon>
        <taxon>Funneliformis</taxon>
    </lineage>
</organism>
<dbReference type="EMBL" id="CAMKVN010001548">
    <property type="protein sequence ID" value="CAI2176734.1"/>
    <property type="molecule type" value="Genomic_DNA"/>
</dbReference>
<evidence type="ECO:0000313" key="2">
    <source>
        <dbReference type="Proteomes" id="UP001153678"/>
    </source>
</evidence>
<dbReference type="AlphaFoldDB" id="A0A9W4WW76"/>
<reference evidence="1" key="1">
    <citation type="submission" date="2022-08" db="EMBL/GenBank/DDBJ databases">
        <authorList>
            <person name="Kallberg Y."/>
            <person name="Tangrot J."/>
            <person name="Rosling A."/>
        </authorList>
    </citation>
    <scope>NUCLEOTIDE SEQUENCE</scope>
    <source>
        <strain evidence="1">Wild A</strain>
    </source>
</reference>